<comment type="caution">
    <text evidence="1">The sequence shown here is derived from an EMBL/GenBank/DDBJ whole genome shotgun (WGS) entry which is preliminary data.</text>
</comment>
<proteinExistence type="predicted"/>
<gene>
    <name evidence="1" type="ORF">PG991_010739</name>
</gene>
<accession>A0ABR1RC85</accession>
<name>A0ABR1RC85_9PEZI</name>
<sequence>MTSTLPPPALFAELRFMRLKWSLFRPVSEIQPDHPLASQSATDPPRHRMIVVLDSVESWEYWHDAEAMDDRPLPLVIDNKNGEMVTIGQFVTQVHAYASSIKTVVYDCLAVPSTRDDVEFYYDGCLSPRASAAAETDVTFSVCMMDDYNLPIVVEAHWGNVVKWVQHWQAVGG</sequence>
<reference evidence="1 2" key="1">
    <citation type="submission" date="2023-01" db="EMBL/GenBank/DDBJ databases">
        <title>Analysis of 21 Apiospora genomes using comparative genomics revels a genus with tremendous synthesis potential of carbohydrate active enzymes and secondary metabolites.</title>
        <authorList>
            <person name="Sorensen T."/>
        </authorList>
    </citation>
    <scope>NUCLEOTIDE SEQUENCE [LARGE SCALE GENOMIC DNA]</scope>
    <source>
        <strain evidence="1 2">CBS 20057</strain>
    </source>
</reference>
<evidence type="ECO:0000313" key="2">
    <source>
        <dbReference type="Proteomes" id="UP001396898"/>
    </source>
</evidence>
<protein>
    <submittedName>
        <fullName evidence="1">Uncharacterized protein</fullName>
    </submittedName>
</protein>
<keyword evidence="2" id="KW-1185">Reference proteome</keyword>
<dbReference type="Proteomes" id="UP001396898">
    <property type="component" value="Unassembled WGS sequence"/>
</dbReference>
<dbReference type="EMBL" id="JAQQWI010000016">
    <property type="protein sequence ID" value="KAK8008188.1"/>
    <property type="molecule type" value="Genomic_DNA"/>
</dbReference>
<evidence type="ECO:0000313" key="1">
    <source>
        <dbReference type="EMBL" id="KAK8008188.1"/>
    </source>
</evidence>
<organism evidence="1 2">
    <name type="scientific">Apiospora marii</name>
    <dbReference type="NCBI Taxonomy" id="335849"/>
    <lineage>
        <taxon>Eukaryota</taxon>
        <taxon>Fungi</taxon>
        <taxon>Dikarya</taxon>
        <taxon>Ascomycota</taxon>
        <taxon>Pezizomycotina</taxon>
        <taxon>Sordariomycetes</taxon>
        <taxon>Xylariomycetidae</taxon>
        <taxon>Amphisphaeriales</taxon>
        <taxon>Apiosporaceae</taxon>
        <taxon>Apiospora</taxon>
    </lineage>
</organism>